<dbReference type="SUPFAM" id="SSF46894">
    <property type="entry name" value="C-terminal effector domain of the bipartite response regulators"/>
    <property type="match status" value="1"/>
</dbReference>
<dbReference type="InterPro" id="IPR001789">
    <property type="entry name" value="Sig_transdc_resp-reg_receiver"/>
</dbReference>
<dbReference type="PROSITE" id="PS50043">
    <property type="entry name" value="HTH_LUXR_2"/>
    <property type="match status" value="1"/>
</dbReference>
<dbReference type="Proteomes" id="UP000005090">
    <property type="component" value="Chromosome"/>
</dbReference>
<keyword evidence="6" id="KW-1185">Reference proteome</keyword>
<organism evidence="5 6">
    <name type="scientific">Methylomicrobium album BG8</name>
    <dbReference type="NCBI Taxonomy" id="686340"/>
    <lineage>
        <taxon>Bacteria</taxon>
        <taxon>Pseudomonadati</taxon>
        <taxon>Pseudomonadota</taxon>
        <taxon>Gammaproteobacteria</taxon>
        <taxon>Methylococcales</taxon>
        <taxon>Methylococcaceae</taxon>
        <taxon>Methylomicrobium</taxon>
    </lineage>
</organism>
<dbReference type="Pfam" id="PF00072">
    <property type="entry name" value="Response_reg"/>
    <property type="match status" value="1"/>
</dbReference>
<dbReference type="SUPFAM" id="SSF52172">
    <property type="entry name" value="CheY-like"/>
    <property type="match status" value="1"/>
</dbReference>
<dbReference type="GO" id="GO:0003677">
    <property type="term" value="F:DNA binding"/>
    <property type="evidence" value="ECO:0007669"/>
    <property type="project" value="UniProtKB-KW"/>
</dbReference>
<reference evidence="5 6" key="1">
    <citation type="journal article" date="2013" name="Genome Announc.">
        <title>Genome Sequence of the Obligate Gammaproteobacterial Methanotroph Methylomicrobium album Strain BG8.</title>
        <authorList>
            <person name="Kits K.D."/>
            <person name="Kalyuzhnaya M.G."/>
            <person name="Klotz M.G."/>
            <person name="Jetten M.S."/>
            <person name="Op den Camp H.J."/>
            <person name="Vuilleumier S."/>
            <person name="Bringel F."/>
            <person name="Dispirito A.A."/>
            <person name="Murrell J.C."/>
            <person name="Bruce D."/>
            <person name="Cheng J.F."/>
            <person name="Copeland A."/>
            <person name="Goodwin L."/>
            <person name="Hauser L."/>
            <person name="Lajus A."/>
            <person name="Land M.L."/>
            <person name="Lapidus A."/>
            <person name="Lucas S."/>
            <person name="Medigue C."/>
            <person name="Pitluck S."/>
            <person name="Woyke T."/>
            <person name="Zeytun A."/>
            <person name="Stein L.Y."/>
        </authorList>
    </citation>
    <scope>NUCLEOTIDE SEQUENCE [LARGE SCALE GENOMIC DNA]</scope>
    <source>
        <strain evidence="5 6">BG8</strain>
    </source>
</reference>
<dbReference type="CDD" id="cd06170">
    <property type="entry name" value="LuxR_C_like"/>
    <property type="match status" value="1"/>
</dbReference>
<dbReference type="PANTHER" id="PTHR43214:SF44">
    <property type="entry name" value="TWO-COMPONENT RESPONSE REGULATOR"/>
    <property type="match status" value="1"/>
</dbReference>
<feature type="domain" description="Response regulatory" evidence="4">
    <location>
        <begin position="9"/>
        <end position="123"/>
    </location>
</feature>
<evidence type="ECO:0000313" key="5">
    <source>
        <dbReference type="EMBL" id="EIC31177.1"/>
    </source>
</evidence>
<gene>
    <name evidence="5" type="ORF">Metal_3529</name>
</gene>
<dbReference type="eggNOG" id="COG4566">
    <property type="taxonomic scope" value="Bacteria"/>
</dbReference>
<evidence type="ECO:0000256" key="2">
    <source>
        <dbReference type="PROSITE-ProRule" id="PRU00169"/>
    </source>
</evidence>
<dbReference type="InterPro" id="IPR039420">
    <property type="entry name" value="WalR-like"/>
</dbReference>
<dbReference type="HOGENOM" id="CLU_000445_90_4_6"/>
<feature type="domain" description="HTH luxR-type" evidence="3">
    <location>
        <begin position="139"/>
        <end position="204"/>
    </location>
</feature>
<dbReference type="Gene3D" id="1.10.10.10">
    <property type="entry name" value="Winged helix-like DNA-binding domain superfamily/Winged helix DNA-binding domain"/>
    <property type="match status" value="1"/>
</dbReference>
<dbReference type="InterPro" id="IPR011006">
    <property type="entry name" value="CheY-like_superfamily"/>
</dbReference>
<dbReference type="Pfam" id="PF00196">
    <property type="entry name" value="GerE"/>
    <property type="match status" value="1"/>
</dbReference>
<evidence type="ECO:0000256" key="1">
    <source>
        <dbReference type="ARBA" id="ARBA00023125"/>
    </source>
</evidence>
<dbReference type="RefSeq" id="WP_005374349.1">
    <property type="nucleotide sequence ID" value="NZ_CM001475.1"/>
</dbReference>
<feature type="modified residue" description="4-aspartylphosphate" evidence="2">
    <location>
        <position position="58"/>
    </location>
</feature>
<dbReference type="PANTHER" id="PTHR43214">
    <property type="entry name" value="TWO-COMPONENT RESPONSE REGULATOR"/>
    <property type="match status" value="1"/>
</dbReference>
<dbReference type="GO" id="GO:0006355">
    <property type="term" value="P:regulation of DNA-templated transcription"/>
    <property type="evidence" value="ECO:0007669"/>
    <property type="project" value="InterPro"/>
</dbReference>
<dbReference type="InterPro" id="IPR000792">
    <property type="entry name" value="Tscrpt_reg_LuxR_C"/>
</dbReference>
<dbReference type="PRINTS" id="PR00038">
    <property type="entry name" value="HTHLUXR"/>
</dbReference>
<accession>H8GG97</accession>
<evidence type="ECO:0000259" key="3">
    <source>
        <dbReference type="PROSITE" id="PS50043"/>
    </source>
</evidence>
<dbReference type="PROSITE" id="PS50110">
    <property type="entry name" value="RESPONSE_REGULATORY"/>
    <property type="match status" value="1"/>
</dbReference>
<dbReference type="Gene3D" id="3.40.50.2300">
    <property type="match status" value="1"/>
</dbReference>
<dbReference type="GO" id="GO:0000160">
    <property type="term" value="P:phosphorelay signal transduction system"/>
    <property type="evidence" value="ECO:0007669"/>
    <property type="project" value="InterPro"/>
</dbReference>
<dbReference type="InterPro" id="IPR036388">
    <property type="entry name" value="WH-like_DNA-bd_sf"/>
</dbReference>
<evidence type="ECO:0000313" key="6">
    <source>
        <dbReference type="Proteomes" id="UP000005090"/>
    </source>
</evidence>
<name>H8GG97_METAL</name>
<protein>
    <submittedName>
        <fullName evidence="5">Response regulator</fullName>
    </submittedName>
</protein>
<proteinExistence type="predicted"/>
<evidence type="ECO:0000259" key="4">
    <source>
        <dbReference type="PROSITE" id="PS50110"/>
    </source>
</evidence>
<dbReference type="SMART" id="SM00448">
    <property type="entry name" value="REC"/>
    <property type="match status" value="1"/>
</dbReference>
<dbReference type="AlphaFoldDB" id="H8GG97"/>
<keyword evidence="1" id="KW-0238">DNA-binding</keyword>
<keyword evidence="2" id="KW-0597">Phosphoprotein</keyword>
<dbReference type="EMBL" id="CM001475">
    <property type="protein sequence ID" value="EIC31177.1"/>
    <property type="molecule type" value="Genomic_DNA"/>
</dbReference>
<dbReference type="STRING" id="686340.Metal_3529"/>
<dbReference type="InterPro" id="IPR016032">
    <property type="entry name" value="Sig_transdc_resp-reg_C-effctor"/>
</dbReference>
<dbReference type="CDD" id="cd17537">
    <property type="entry name" value="REC_FixJ"/>
    <property type="match status" value="1"/>
</dbReference>
<sequence>MVFERNDAMVYLVDDEFAVRDSLTLLIETAGFDVQSFASALEFLDCYDPERPGCLLLDVRMPEMSGLELQKALNERSLDIPIIFISGHAEVADSAKAFRAGAIDFLEKPFENSVLLERIAEGIHKDIYARFQQSLKREILQRLAQLTPREMEVLRLVISSHSNKESAKILKVSNRTVDAHRARIMEKLQADSLAELMKIAMQCDLL</sequence>
<dbReference type="SMART" id="SM00421">
    <property type="entry name" value="HTH_LUXR"/>
    <property type="match status" value="1"/>
</dbReference>